<protein>
    <submittedName>
        <fullName evidence="2">Tyrosylprotein sulfotransferase 2</fullName>
    </submittedName>
</protein>
<dbReference type="Proteomes" id="UP000011991">
    <property type="component" value="Unassembled WGS sequence"/>
</dbReference>
<dbReference type="Pfam" id="PF13469">
    <property type="entry name" value="Sulfotransfer_3"/>
    <property type="match status" value="1"/>
</dbReference>
<proteinExistence type="predicted"/>
<gene>
    <name evidence="2" type="ORF">RMSM_05179</name>
</gene>
<organism evidence="2 3">
    <name type="scientific">Rhodopirellula maiorica SM1</name>
    <dbReference type="NCBI Taxonomy" id="1265738"/>
    <lineage>
        <taxon>Bacteria</taxon>
        <taxon>Pseudomonadati</taxon>
        <taxon>Planctomycetota</taxon>
        <taxon>Planctomycetia</taxon>
        <taxon>Pirellulales</taxon>
        <taxon>Pirellulaceae</taxon>
        <taxon>Novipirellula</taxon>
    </lineage>
</organism>
<dbReference type="InterPro" id="IPR027417">
    <property type="entry name" value="P-loop_NTPase"/>
</dbReference>
<dbReference type="GO" id="GO:0008476">
    <property type="term" value="F:protein-tyrosine sulfotransferase activity"/>
    <property type="evidence" value="ECO:0007669"/>
    <property type="project" value="InterPro"/>
</dbReference>
<accession>M5REK3</accession>
<dbReference type="EMBL" id="ANOG01000737">
    <property type="protein sequence ID" value="EMI17893.1"/>
    <property type="molecule type" value="Genomic_DNA"/>
</dbReference>
<evidence type="ECO:0000256" key="1">
    <source>
        <dbReference type="ARBA" id="ARBA00022679"/>
    </source>
</evidence>
<comment type="caution">
    <text evidence="2">The sequence shown here is derived from an EMBL/GenBank/DDBJ whole genome shotgun (WGS) entry which is preliminary data.</text>
</comment>
<reference evidence="2 3" key="1">
    <citation type="journal article" date="2013" name="Mar. Genomics">
        <title>Expression of sulfatases in Rhodopirellula baltica and the diversity of sulfatases in the genus Rhodopirellula.</title>
        <authorList>
            <person name="Wegner C.E."/>
            <person name="Richter-Heitmann T."/>
            <person name="Klindworth A."/>
            <person name="Klockow C."/>
            <person name="Richter M."/>
            <person name="Achstetter T."/>
            <person name="Glockner F.O."/>
            <person name="Harder J."/>
        </authorList>
    </citation>
    <scope>NUCLEOTIDE SEQUENCE [LARGE SCALE GENOMIC DNA]</scope>
    <source>
        <strain evidence="2 3">SM1</strain>
    </source>
</reference>
<dbReference type="SUPFAM" id="SSF52540">
    <property type="entry name" value="P-loop containing nucleoside triphosphate hydrolases"/>
    <property type="match status" value="1"/>
</dbReference>
<keyword evidence="3" id="KW-1185">Reference proteome</keyword>
<evidence type="ECO:0000313" key="3">
    <source>
        <dbReference type="Proteomes" id="UP000011991"/>
    </source>
</evidence>
<sequence length="252" mass="29665">MKLFARMSSPQQLERQKFYYSEEEVSDRFREFYASLFDGLASRNPGLKYVSEKTPANIAAAADLLRLFPDAFYVNVMRDGRDVVLSHQKVLNRFKQQHGKKGKKWWFEYSVRDVSRKWNSDIERYYEMMASDSISPRIMNVKYEEIVSHPEKVLKPILEKLGLDFEPQLSKPESVDKEQLGYNVNVDGVWYTDGMFDQSLNSLSVSGWQKNLSWPKRMLVNFMQCRNLQRVGYPVPPSVLRLRHIVDYLRGR</sequence>
<keyword evidence="1 2" id="KW-0808">Transferase</keyword>
<dbReference type="InterPro" id="IPR026634">
    <property type="entry name" value="TPST-like"/>
</dbReference>
<dbReference type="PANTHER" id="PTHR12788">
    <property type="entry name" value="PROTEIN-TYROSINE SULFOTRANSFERASE 2"/>
    <property type="match status" value="1"/>
</dbReference>
<dbReference type="PANTHER" id="PTHR12788:SF10">
    <property type="entry name" value="PROTEIN-TYROSINE SULFOTRANSFERASE"/>
    <property type="match status" value="1"/>
</dbReference>
<dbReference type="Gene3D" id="3.40.50.300">
    <property type="entry name" value="P-loop containing nucleotide triphosphate hydrolases"/>
    <property type="match status" value="1"/>
</dbReference>
<dbReference type="PATRIC" id="fig|1265738.3.peg.5205"/>
<evidence type="ECO:0000313" key="2">
    <source>
        <dbReference type="EMBL" id="EMI17893.1"/>
    </source>
</evidence>
<dbReference type="AlphaFoldDB" id="M5REK3"/>
<name>M5REK3_9BACT</name>